<feature type="chain" id="PRO_5041440236" description="Thionin-like protein" evidence="1">
    <location>
        <begin position="27"/>
        <end position="112"/>
    </location>
</feature>
<evidence type="ECO:0000313" key="3">
    <source>
        <dbReference type="Proteomes" id="UP001177140"/>
    </source>
</evidence>
<gene>
    <name evidence="2" type="ORF">MKW94_016704</name>
</gene>
<comment type="caution">
    <text evidence="2">The sequence shown here is derived from an EMBL/GenBank/DDBJ whole genome shotgun (WGS) entry which is preliminary data.</text>
</comment>
<name>A0AA41V3Q8_PAPNU</name>
<evidence type="ECO:0008006" key="4">
    <source>
        <dbReference type="Google" id="ProtNLM"/>
    </source>
</evidence>
<dbReference type="PANTHER" id="PTHR36312:SF1">
    <property type="entry name" value="OS01G0594500 PROTEIN"/>
    <property type="match status" value="1"/>
</dbReference>
<reference evidence="2" key="1">
    <citation type="submission" date="2022-03" db="EMBL/GenBank/DDBJ databases">
        <title>A functionally conserved STORR gene fusion in Papaver species that diverged 16.8 million years ago.</title>
        <authorList>
            <person name="Catania T."/>
        </authorList>
    </citation>
    <scope>NUCLEOTIDE SEQUENCE</scope>
    <source>
        <strain evidence="2">S-191538</strain>
    </source>
</reference>
<keyword evidence="1" id="KW-0732">Signal</keyword>
<organism evidence="2 3">
    <name type="scientific">Papaver nudicaule</name>
    <name type="common">Iceland poppy</name>
    <dbReference type="NCBI Taxonomy" id="74823"/>
    <lineage>
        <taxon>Eukaryota</taxon>
        <taxon>Viridiplantae</taxon>
        <taxon>Streptophyta</taxon>
        <taxon>Embryophyta</taxon>
        <taxon>Tracheophyta</taxon>
        <taxon>Spermatophyta</taxon>
        <taxon>Magnoliopsida</taxon>
        <taxon>Ranunculales</taxon>
        <taxon>Papaveraceae</taxon>
        <taxon>Papaveroideae</taxon>
        <taxon>Papaver</taxon>
    </lineage>
</organism>
<dbReference type="InterPro" id="IPR038975">
    <property type="entry name" value="THNL"/>
</dbReference>
<protein>
    <recommendedName>
        <fullName evidence="4">Thionin-like protein</fullName>
    </recommendedName>
</protein>
<dbReference type="EMBL" id="JAJJMA010134218">
    <property type="protein sequence ID" value="MCL7033410.1"/>
    <property type="molecule type" value="Genomic_DNA"/>
</dbReference>
<accession>A0AA41V3Q8</accession>
<dbReference type="Proteomes" id="UP001177140">
    <property type="component" value="Unassembled WGS sequence"/>
</dbReference>
<dbReference type="AlphaFoldDB" id="A0AA41V3Q8"/>
<evidence type="ECO:0000313" key="2">
    <source>
        <dbReference type="EMBL" id="MCL7033410.1"/>
    </source>
</evidence>
<sequence>MEGKNMKVISLVLIVMFGMFVGKSAAFDKVCYVGCLAKCAITHPGDKMLICPVKCLGKCIFALAPNTVTTQNDYCKFGCAVSNCVKNSTTEDTRGDEVEYCVNSRCGNMCIN</sequence>
<keyword evidence="3" id="KW-1185">Reference proteome</keyword>
<proteinExistence type="predicted"/>
<evidence type="ECO:0000256" key="1">
    <source>
        <dbReference type="SAM" id="SignalP"/>
    </source>
</evidence>
<feature type="signal peptide" evidence="1">
    <location>
        <begin position="1"/>
        <end position="26"/>
    </location>
</feature>
<dbReference type="PANTHER" id="PTHR36312">
    <property type="entry name" value="THIONIN-LIKE PROTEIN 1"/>
    <property type="match status" value="1"/>
</dbReference>